<dbReference type="RefSeq" id="WP_099261125.1">
    <property type="nucleotide sequence ID" value="NZ_NIZW01000009.1"/>
</dbReference>
<dbReference type="GeneID" id="90609065"/>
<sequence>MAWSWSHTNEAYAAVEEQLNDKANAANNGDTEVAEWLEIVWSEWIASDWREDRVTTDLDLQKYERSLARAKRQGNELGYEKLAADIWNWSSELSTCTNGGWDAWVCPFGCHLIPFTVEVE</sequence>
<comment type="caution">
    <text evidence="1">The sequence shown here is derived from an EMBL/GenBank/DDBJ whole genome shotgun (WGS) entry which is preliminary data.</text>
</comment>
<keyword evidence="2" id="KW-1185">Reference proteome</keyword>
<dbReference type="AlphaFoldDB" id="A0A2G1W711"/>
<gene>
    <name evidence="1" type="ORF">CEE69_13200</name>
</gene>
<reference evidence="1 2" key="1">
    <citation type="submission" date="2017-06" db="EMBL/GenBank/DDBJ databases">
        <title>Description of Rhodopirellula bahusiensis sp. nov.</title>
        <authorList>
            <person name="Kizina J."/>
            <person name="Harder J."/>
        </authorList>
    </citation>
    <scope>NUCLEOTIDE SEQUENCE [LARGE SCALE GENOMIC DNA]</scope>
    <source>
        <strain evidence="1 2">SWK21</strain>
    </source>
</reference>
<accession>A0A2G1W711</accession>
<dbReference type="OrthoDB" id="9829981at2"/>
<name>A0A2G1W711_9BACT</name>
<protein>
    <submittedName>
        <fullName evidence="1">Uncharacterized protein</fullName>
    </submittedName>
</protein>
<proteinExistence type="predicted"/>
<dbReference type="Proteomes" id="UP000225740">
    <property type="component" value="Unassembled WGS sequence"/>
</dbReference>
<dbReference type="EMBL" id="NIZW01000009">
    <property type="protein sequence ID" value="PHQ34822.1"/>
    <property type="molecule type" value="Genomic_DNA"/>
</dbReference>
<evidence type="ECO:0000313" key="1">
    <source>
        <dbReference type="EMBL" id="PHQ34822.1"/>
    </source>
</evidence>
<organism evidence="1 2">
    <name type="scientific">Rhodopirellula bahusiensis</name>
    <dbReference type="NCBI Taxonomy" id="2014065"/>
    <lineage>
        <taxon>Bacteria</taxon>
        <taxon>Pseudomonadati</taxon>
        <taxon>Planctomycetota</taxon>
        <taxon>Planctomycetia</taxon>
        <taxon>Pirellulales</taxon>
        <taxon>Pirellulaceae</taxon>
        <taxon>Rhodopirellula</taxon>
    </lineage>
</organism>
<evidence type="ECO:0000313" key="2">
    <source>
        <dbReference type="Proteomes" id="UP000225740"/>
    </source>
</evidence>